<evidence type="ECO:0000256" key="1">
    <source>
        <dbReference type="SAM" id="MobiDB-lite"/>
    </source>
</evidence>
<proteinExistence type="predicted"/>
<name>A0ABQ6W419_9EURO</name>
<keyword evidence="3" id="KW-1185">Reference proteome</keyword>
<dbReference type="InterPro" id="IPR013640">
    <property type="entry name" value="Vfa1"/>
</dbReference>
<evidence type="ECO:0000313" key="3">
    <source>
        <dbReference type="Proteomes" id="UP000325395"/>
    </source>
</evidence>
<reference evidence="2 3" key="1">
    <citation type="submission" date="2019-04" db="EMBL/GenBank/DDBJ databases">
        <authorList>
            <consortium name="DOE Joint Genome Institute"/>
            <person name="Mondo S."/>
            <person name="Kjaerbolling I."/>
            <person name="Vesth T."/>
            <person name="Frisvad J.C."/>
            <person name="Nybo J.L."/>
            <person name="Theobald S."/>
            <person name="Kildgaard S."/>
            <person name="Isbrandt T."/>
            <person name="Kuo A."/>
            <person name="Sato A."/>
            <person name="Lyhne E.K."/>
            <person name="Kogle M.E."/>
            <person name="Wiebenga A."/>
            <person name="Kun R.S."/>
            <person name="Lubbers R.J."/>
            <person name="Makela M.R."/>
            <person name="Barry K."/>
            <person name="Chovatia M."/>
            <person name="Clum A."/>
            <person name="Daum C."/>
            <person name="Haridas S."/>
            <person name="He G."/>
            <person name="LaButti K."/>
            <person name="Lipzen A."/>
            <person name="Riley R."/>
            <person name="Salamov A."/>
            <person name="Simmons B.A."/>
            <person name="Magnuson J.K."/>
            <person name="Henrissat B."/>
            <person name="Mortensen U.H."/>
            <person name="Larsen T.O."/>
            <person name="Devries R.P."/>
            <person name="Grigoriev I.V."/>
            <person name="Machida M."/>
            <person name="Baker S.E."/>
            <person name="Andersen M.R."/>
            <person name="Cantor M.N."/>
            <person name="Hua S.X."/>
        </authorList>
    </citation>
    <scope>NUCLEOTIDE SEQUENCE [LARGE SCALE GENOMIC DNA]</scope>
    <source>
        <strain evidence="2 3">CBS 117616</strain>
    </source>
</reference>
<protein>
    <submittedName>
        <fullName evidence="2">AAA-ATPase Vps4-associated protein 1-domain-containing protein</fullName>
    </submittedName>
</protein>
<feature type="compositionally biased region" description="Basic and acidic residues" evidence="1">
    <location>
        <begin position="83"/>
        <end position="127"/>
    </location>
</feature>
<feature type="compositionally biased region" description="Polar residues" evidence="1">
    <location>
        <begin position="149"/>
        <end position="161"/>
    </location>
</feature>
<feature type="region of interest" description="Disordered" evidence="1">
    <location>
        <begin position="83"/>
        <end position="174"/>
    </location>
</feature>
<dbReference type="Proteomes" id="UP000325395">
    <property type="component" value="Unassembled WGS sequence"/>
</dbReference>
<evidence type="ECO:0000313" key="2">
    <source>
        <dbReference type="EMBL" id="KAE8411870.1"/>
    </source>
</evidence>
<dbReference type="Pfam" id="PF08432">
    <property type="entry name" value="Vfa1"/>
    <property type="match status" value="1"/>
</dbReference>
<feature type="compositionally biased region" description="Low complexity" evidence="1">
    <location>
        <begin position="137"/>
        <end position="148"/>
    </location>
</feature>
<gene>
    <name evidence="2" type="ORF">BDV36DRAFT_301446</name>
</gene>
<organism evidence="2 3">
    <name type="scientific">Aspergillus pseudocaelatus</name>
    <dbReference type="NCBI Taxonomy" id="1825620"/>
    <lineage>
        <taxon>Eukaryota</taxon>
        <taxon>Fungi</taxon>
        <taxon>Dikarya</taxon>
        <taxon>Ascomycota</taxon>
        <taxon>Pezizomycotina</taxon>
        <taxon>Eurotiomycetes</taxon>
        <taxon>Eurotiomycetidae</taxon>
        <taxon>Eurotiales</taxon>
        <taxon>Aspergillaceae</taxon>
        <taxon>Aspergillus</taxon>
        <taxon>Aspergillus subgen. Circumdati</taxon>
    </lineage>
</organism>
<accession>A0ABQ6W419</accession>
<dbReference type="EMBL" id="ML735856">
    <property type="protein sequence ID" value="KAE8411870.1"/>
    <property type="molecule type" value="Genomic_DNA"/>
</dbReference>
<dbReference type="PANTHER" id="PTHR28218:SF1">
    <property type="entry name" value="VPS4-ASSOCIATED PROTEIN 1"/>
    <property type="match status" value="1"/>
</dbReference>
<feature type="region of interest" description="Disordered" evidence="1">
    <location>
        <begin position="196"/>
        <end position="216"/>
    </location>
</feature>
<dbReference type="PANTHER" id="PTHR28218">
    <property type="entry name" value="VPS4-ASSOCIATED PROTEIN 1"/>
    <property type="match status" value="1"/>
</dbReference>
<sequence length="216" mass="24909">MSGLFQNIYHLRRVADTAAKACYVCHKPSSSVMITPDNKDFFYICPIHLKDRHFCSPIVDTEEEEKKKKEEALAKEIEKVKKEYEERQKKKKEKSKEKKSDEESKKEEGSSTDKKADNDEKEQDDKVYYPTLPYPSSPAHSPSGHPHAQTLNIESLKKSAQSTSTSTSDDGPRIFALHKNFYQMRIDRLRNLEAAKRNRQRLQDPSFFPSVPSKGL</sequence>